<dbReference type="Proteomes" id="UP001362899">
    <property type="component" value="Unassembled WGS sequence"/>
</dbReference>
<feature type="region of interest" description="Disordered" evidence="1">
    <location>
        <begin position="28"/>
        <end position="59"/>
    </location>
</feature>
<keyword evidence="3" id="KW-1185">Reference proteome</keyword>
<sequence length="59" mass="6625">MIVPACPQRARKHKKPDLQILFKLQMKQSNSASEEAAEPGFTRKRVISTEGNSKKAKKS</sequence>
<organism evidence="2 3">
    <name type="scientific">Starmerella bacillaris</name>
    <name type="common">Yeast</name>
    <name type="synonym">Candida zemplinina</name>
    <dbReference type="NCBI Taxonomy" id="1247836"/>
    <lineage>
        <taxon>Eukaryota</taxon>
        <taxon>Fungi</taxon>
        <taxon>Dikarya</taxon>
        <taxon>Ascomycota</taxon>
        <taxon>Saccharomycotina</taxon>
        <taxon>Dipodascomycetes</taxon>
        <taxon>Dipodascales</taxon>
        <taxon>Trichomonascaceae</taxon>
        <taxon>Starmerella</taxon>
    </lineage>
</organism>
<accession>A0AAV5RNK9</accession>
<proteinExistence type="predicted"/>
<evidence type="ECO:0000313" key="3">
    <source>
        <dbReference type="Proteomes" id="UP001362899"/>
    </source>
</evidence>
<comment type="caution">
    <text evidence="2">The sequence shown here is derived from an EMBL/GenBank/DDBJ whole genome shotgun (WGS) entry which is preliminary data.</text>
</comment>
<gene>
    <name evidence="2" type="ORF">DASB73_040640</name>
</gene>
<protein>
    <submittedName>
        <fullName evidence="2">Uncharacterized protein</fullName>
    </submittedName>
</protein>
<dbReference type="AlphaFoldDB" id="A0AAV5RNK9"/>
<evidence type="ECO:0000313" key="2">
    <source>
        <dbReference type="EMBL" id="GMM53101.1"/>
    </source>
</evidence>
<name>A0AAV5RNK9_STABA</name>
<reference evidence="2 3" key="1">
    <citation type="journal article" date="2023" name="Elife">
        <title>Identification of key yeast species and microbe-microbe interactions impacting larval growth of Drosophila in the wild.</title>
        <authorList>
            <person name="Mure A."/>
            <person name="Sugiura Y."/>
            <person name="Maeda R."/>
            <person name="Honda K."/>
            <person name="Sakurai N."/>
            <person name="Takahashi Y."/>
            <person name="Watada M."/>
            <person name="Katoh T."/>
            <person name="Gotoh A."/>
            <person name="Gotoh Y."/>
            <person name="Taniguchi I."/>
            <person name="Nakamura K."/>
            <person name="Hayashi T."/>
            <person name="Katayama T."/>
            <person name="Uemura T."/>
            <person name="Hattori Y."/>
        </authorList>
    </citation>
    <scope>NUCLEOTIDE SEQUENCE [LARGE SCALE GENOMIC DNA]</scope>
    <source>
        <strain evidence="2 3">SB-73</strain>
    </source>
</reference>
<evidence type="ECO:0000256" key="1">
    <source>
        <dbReference type="SAM" id="MobiDB-lite"/>
    </source>
</evidence>
<dbReference type="EMBL" id="BTGC01000008">
    <property type="protein sequence ID" value="GMM53101.1"/>
    <property type="molecule type" value="Genomic_DNA"/>
</dbReference>